<dbReference type="EMBL" id="RQFP01000001">
    <property type="protein sequence ID" value="TGK96953.1"/>
    <property type="molecule type" value="Genomic_DNA"/>
</dbReference>
<dbReference type="Gene3D" id="3.90.226.10">
    <property type="entry name" value="2-enoyl-CoA Hydratase, Chain A, domain 1"/>
    <property type="match status" value="1"/>
</dbReference>
<gene>
    <name evidence="4" type="ORF">EHQ30_10290</name>
</gene>
<dbReference type="FunFam" id="1.10.12.10:FF:000001">
    <property type="entry name" value="Probable enoyl-CoA hydratase, mitochondrial"/>
    <property type="match status" value="1"/>
</dbReference>
<protein>
    <submittedName>
        <fullName evidence="4">Crotonase</fullName>
    </submittedName>
</protein>
<dbReference type="Proteomes" id="UP000297891">
    <property type="component" value="Unassembled WGS sequence"/>
</dbReference>
<reference evidence="4" key="1">
    <citation type="journal article" date="2019" name="PLoS Negl. Trop. Dis.">
        <title>Revisiting the worldwide diversity of Leptospira species in the environment.</title>
        <authorList>
            <person name="Vincent A.T."/>
            <person name="Schiettekatte O."/>
            <person name="Bourhy P."/>
            <person name="Veyrier F.J."/>
            <person name="Picardeau M."/>
        </authorList>
    </citation>
    <scope>NUCLEOTIDE SEQUENCE [LARGE SCALE GENOMIC DNA]</scope>
    <source>
        <strain evidence="4">201800277</strain>
    </source>
</reference>
<dbReference type="InterPro" id="IPR014748">
    <property type="entry name" value="Enoyl-CoA_hydra_C"/>
</dbReference>
<comment type="similarity">
    <text evidence="1 3">Belongs to the enoyl-CoA hydratase/isomerase family.</text>
</comment>
<keyword evidence="5" id="KW-1185">Reference proteome</keyword>
<dbReference type="FunFam" id="3.90.226.10:FF:000009">
    <property type="entry name" value="Carnitinyl-CoA dehydratase"/>
    <property type="match status" value="1"/>
</dbReference>
<dbReference type="InterPro" id="IPR018376">
    <property type="entry name" value="Enoyl-CoA_hyd/isom_CS"/>
</dbReference>
<evidence type="ECO:0000313" key="5">
    <source>
        <dbReference type="Proteomes" id="UP000297891"/>
    </source>
</evidence>
<evidence type="ECO:0000313" key="4">
    <source>
        <dbReference type="EMBL" id="TGK96953.1"/>
    </source>
</evidence>
<evidence type="ECO:0000256" key="1">
    <source>
        <dbReference type="ARBA" id="ARBA00005254"/>
    </source>
</evidence>
<organism evidence="4 5">
    <name type="scientific">Leptospira brenneri</name>
    <dbReference type="NCBI Taxonomy" id="2023182"/>
    <lineage>
        <taxon>Bacteria</taxon>
        <taxon>Pseudomonadati</taxon>
        <taxon>Spirochaetota</taxon>
        <taxon>Spirochaetia</taxon>
        <taxon>Leptospirales</taxon>
        <taxon>Leptospiraceae</taxon>
        <taxon>Leptospira</taxon>
    </lineage>
</organism>
<dbReference type="PANTHER" id="PTHR11941">
    <property type="entry name" value="ENOYL-COA HYDRATASE-RELATED"/>
    <property type="match status" value="1"/>
</dbReference>
<keyword evidence="2" id="KW-0456">Lyase</keyword>
<dbReference type="Pfam" id="PF00378">
    <property type="entry name" value="ECH_1"/>
    <property type="match status" value="1"/>
</dbReference>
<dbReference type="InterPro" id="IPR001753">
    <property type="entry name" value="Enoyl-CoA_hydra/iso"/>
</dbReference>
<dbReference type="GO" id="GO:0016836">
    <property type="term" value="F:hydro-lyase activity"/>
    <property type="evidence" value="ECO:0007669"/>
    <property type="project" value="UniProtKB-ARBA"/>
</dbReference>
<dbReference type="Gene3D" id="1.10.12.10">
    <property type="entry name" value="Lyase 2-enoyl-coa Hydratase, Chain A, domain 2"/>
    <property type="match status" value="1"/>
</dbReference>
<dbReference type="AlphaFoldDB" id="A0A2M9XZY5"/>
<evidence type="ECO:0000256" key="2">
    <source>
        <dbReference type="ARBA" id="ARBA00023239"/>
    </source>
</evidence>
<dbReference type="CDD" id="cd06558">
    <property type="entry name" value="crotonase-like"/>
    <property type="match status" value="1"/>
</dbReference>
<sequence>MSFLDIQIKSNFALVTIKRPEALNALNDVVITEIGDMVDELESNNAVRGFILTGEGKAFVAGADIAKMKEFNVREGQAFSELGQTVFRKMELSNLISIAAINGFCLGGGMELAMACDIRYAVASAKLGLPEVTLGLLPGFGGSQRLPRLIGVGRATELILSGDMISADEGYRLGLINKVTDPAELLNESEKTLSTILSRGPNAIKAAKTAIRQGLETNMQGGLEWEKQLFGGRFADEETKEGLSAFLEKRKPNFKG</sequence>
<name>A0A2M9XZY5_9LEPT</name>
<dbReference type="PROSITE" id="PS00166">
    <property type="entry name" value="ENOYL_COA_HYDRATASE"/>
    <property type="match status" value="1"/>
</dbReference>
<proteinExistence type="inferred from homology"/>
<dbReference type="InterPro" id="IPR029045">
    <property type="entry name" value="ClpP/crotonase-like_dom_sf"/>
</dbReference>
<dbReference type="PANTHER" id="PTHR11941:SF54">
    <property type="entry name" value="ENOYL-COA HYDRATASE, MITOCHONDRIAL"/>
    <property type="match status" value="1"/>
</dbReference>
<dbReference type="GO" id="GO:0006635">
    <property type="term" value="P:fatty acid beta-oxidation"/>
    <property type="evidence" value="ECO:0007669"/>
    <property type="project" value="TreeGrafter"/>
</dbReference>
<dbReference type="SUPFAM" id="SSF52096">
    <property type="entry name" value="ClpP/crotonase"/>
    <property type="match status" value="1"/>
</dbReference>
<accession>A0A2M9XZY5</accession>
<comment type="caution">
    <text evidence="4">The sequence shown here is derived from an EMBL/GenBank/DDBJ whole genome shotgun (WGS) entry which is preliminary data.</text>
</comment>
<evidence type="ECO:0000256" key="3">
    <source>
        <dbReference type="RuleBase" id="RU003707"/>
    </source>
</evidence>
<dbReference type="OrthoDB" id="9775794at2"/>